<dbReference type="InterPro" id="IPR036388">
    <property type="entry name" value="WH-like_DNA-bd_sf"/>
</dbReference>
<dbReference type="EMBL" id="CAEZSR010000155">
    <property type="protein sequence ID" value="CAB4581243.1"/>
    <property type="molecule type" value="Genomic_DNA"/>
</dbReference>
<name>A0A6J6F2H6_9ZZZZ</name>
<reference evidence="2" key="1">
    <citation type="submission" date="2020-05" db="EMBL/GenBank/DDBJ databases">
        <authorList>
            <person name="Chiriac C."/>
            <person name="Salcher M."/>
            <person name="Ghai R."/>
            <person name="Kavagutti S V."/>
        </authorList>
    </citation>
    <scope>NUCLEOTIDE SEQUENCE</scope>
</reference>
<dbReference type="Gene3D" id="1.10.10.10">
    <property type="entry name" value="Winged helix-like DNA-binding domain superfamily/Winged helix DNA-binding domain"/>
    <property type="match status" value="1"/>
</dbReference>
<accession>A0A6J6F2H6</accession>
<feature type="domain" description="RNA polymerase sigma factor 70 region 4 type 2" evidence="1">
    <location>
        <begin position="99"/>
        <end position="150"/>
    </location>
</feature>
<gene>
    <name evidence="2" type="ORF">UFOPK1493_03101</name>
</gene>
<organism evidence="2">
    <name type="scientific">freshwater metagenome</name>
    <dbReference type="NCBI Taxonomy" id="449393"/>
    <lineage>
        <taxon>unclassified sequences</taxon>
        <taxon>metagenomes</taxon>
        <taxon>ecological metagenomes</taxon>
    </lineage>
</organism>
<dbReference type="SUPFAM" id="SSF88659">
    <property type="entry name" value="Sigma3 and sigma4 domains of RNA polymerase sigma factors"/>
    <property type="match status" value="1"/>
</dbReference>
<dbReference type="GO" id="GO:0016987">
    <property type="term" value="F:sigma factor activity"/>
    <property type="evidence" value="ECO:0007669"/>
    <property type="project" value="InterPro"/>
</dbReference>
<protein>
    <submittedName>
        <fullName evidence="2">Unannotated protein</fullName>
    </submittedName>
</protein>
<dbReference type="InterPro" id="IPR013324">
    <property type="entry name" value="RNA_pol_sigma_r3/r4-like"/>
</dbReference>
<evidence type="ECO:0000313" key="2">
    <source>
        <dbReference type="EMBL" id="CAB4581243.1"/>
    </source>
</evidence>
<sequence>MDRAELTESVEFERFLATAEPRLRTALTAAYGPIDGRAAAVDALSWAWENWSRLSEMSNPIGYLFRVGQTSARRQHAKAFPLDVDLRVAADIRPWLDLDLARSLGELSEQQRLVVLLVHAFGWTVRETAEALELAPSTVQTHAERAIARLRQSLEGCDAHDR</sequence>
<dbReference type="GO" id="GO:0006352">
    <property type="term" value="P:DNA-templated transcription initiation"/>
    <property type="evidence" value="ECO:0007669"/>
    <property type="project" value="InterPro"/>
</dbReference>
<dbReference type="Pfam" id="PF08281">
    <property type="entry name" value="Sigma70_r4_2"/>
    <property type="match status" value="1"/>
</dbReference>
<evidence type="ECO:0000259" key="1">
    <source>
        <dbReference type="Pfam" id="PF08281"/>
    </source>
</evidence>
<dbReference type="InterPro" id="IPR013249">
    <property type="entry name" value="RNA_pol_sigma70_r4_t2"/>
</dbReference>
<dbReference type="GO" id="GO:0003677">
    <property type="term" value="F:DNA binding"/>
    <property type="evidence" value="ECO:0007669"/>
    <property type="project" value="InterPro"/>
</dbReference>
<dbReference type="AlphaFoldDB" id="A0A6J6F2H6"/>
<proteinExistence type="predicted"/>